<reference evidence="1" key="1">
    <citation type="submission" date="2022-08" db="EMBL/GenBank/DDBJ databases">
        <title>Microvirga terrae sp. nov., isolated from soil.</title>
        <authorList>
            <person name="Kim K.H."/>
            <person name="Seo Y.L."/>
            <person name="Kim J.M."/>
            <person name="Lee J.K."/>
            <person name="Han D.M."/>
            <person name="Jeon C.O."/>
        </authorList>
    </citation>
    <scope>NUCLEOTIDE SEQUENCE</scope>
    <source>
        <strain evidence="1">R24</strain>
    </source>
</reference>
<organism evidence="1 2">
    <name type="scientific">Microvirga terrae</name>
    <dbReference type="NCBI Taxonomy" id="2740529"/>
    <lineage>
        <taxon>Bacteria</taxon>
        <taxon>Pseudomonadati</taxon>
        <taxon>Pseudomonadota</taxon>
        <taxon>Alphaproteobacteria</taxon>
        <taxon>Hyphomicrobiales</taxon>
        <taxon>Methylobacteriaceae</taxon>
        <taxon>Microvirga</taxon>
    </lineage>
</organism>
<gene>
    <name evidence="1" type="ORF">HPT29_019485</name>
</gene>
<sequence>MVSRLESHAIGFNRPPCGRDAEHARVVERDVPVDARAEERDPAAERAFAGTACDFVAERALALGCARFDAAAPFLAVDRDADAPDVLRALLGCEVPLFLLVAIVMSSSGESESRPRRARPHP</sequence>
<dbReference type="EMBL" id="CP102845">
    <property type="protein sequence ID" value="UVF18650.1"/>
    <property type="molecule type" value="Genomic_DNA"/>
</dbReference>
<dbReference type="Proteomes" id="UP001017257">
    <property type="component" value="Chromosome"/>
</dbReference>
<name>A0ABY5RN37_9HYPH</name>
<evidence type="ECO:0000313" key="2">
    <source>
        <dbReference type="Proteomes" id="UP001017257"/>
    </source>
</evidence>
<proteinExistence type="predicted"/>
<evidence type="ECO:0000313" key="1">
    <source>
        <dbReference type="EMBL" id="UVF18650.1"/>
    </source>
</evidence>
<dbReference type="RefSeq" id="WP_173946222.1">
    <property type="nucleotide sequence ID" value="NZ_CP102845.1"/>
</dbReference>
<protein>
    <submittedName>
        <fullName evidence="1">Uncharacterized protein</fullName>
    </submittedName>
</protein>
<accession>A0ABY5RN37</accession>
<keyword evidence="2" id="KW-1185">Reference proteome</keyword>